<proteinExistence type="predicted"/>
<dbReference type="AlphaFoldDB" id="A0A078KM80"/>
<dbReference type="GO" id="GO:0070492">
    <property type="term" value="F:oligosaccharide binding"/>
    <property type="evidence" value="ECO:0007669"/>
    <property type="project" value="TreeGrafter"/>
</dbReference>
<dbReference type="InterPro" id="IPR017853">
    <property type="entry name" value="GH"/>
</dbReference>
<dbReference type="Pfam" id="PF01476">
    <property type="entry name" value="LysM"/>
    <property type="match status" value="2"/>
</dbReference>
<evidence type="ECO:0000256" key="1">
    <source>
        <dbReference type="ARBA" id="ARBA00022801"/>
    </source>
</evidence>
<dbReference type="SUPFAM" id="SSF54106">
    <property type="entry name" value="LysM domain"/>
    <property type="match status" value="2"/>
</dbReference>
<organism evidence="5 6">
    <name type="scientific">[Clostridium] cellulosi</name>
    <dbReference type="NCBI Taxonomy" id="29343"/>
    <lineage>
        <taxon>Bacteria</taxon>
        <taxon>Bacillati</taxon>
        <taxon>Bacillota</taxon>
        <taxon>Clostridia</taxon>
        <taxon>Eubacteriales</taxon>
        <taxon>Oscillospiraceae</taxon>
        <taxon>Oscillospiraceae incertae sedis</taxon>
    </lineage>
</organism>
<dbReference type="PANTHER" id="PTHR46066:SF2">
    <property type="entry name" value="CHITINASE DOMAIN-CONTAINING PROTEIN 1"/>
    <property type="match status" value="1"/>
</dbReference>
<dbReference type="GO" id="GO:0012505">
    <property type="term" value="C:endomembrane system"/>
    <property type="evidence" value="ECO:0007669"/>
    <property type="project" value="TreeGrafter"/>
</dbReference>
<dbReference type="STRING" id="29343.CCDG5_1718"/>
<evidence type="ECO:0000256" key="2">
    <source>
        <dbReference type="ARBA" id="ARBA00023295"/>
    </source>
</evidence>
<keyword evidence="6" id="KW-1185">Reference proteome</keyword>
<feature type="domain" description="LysM" evidence="3">
    <location>
        <begin position="2"/>
        <end position="46"/>
    </location>
</feature>
<protein>
    <submittedName>
        <fullName evidence="5">Spore germination protein YaaH</fullName>
    </submittedName>
</protein>
<dbReference type="InterPro" id="IPR011583">
    <property type="entry name" value="Chitinase_II/V-like_cat"/>
</dbReference>
<dbReference type="CDD" id="cd00118">
    <property type="entry name" value="LysM"/>
    <property type="match status" value="2"/>
</dbReference>
<keyword evidence="2" id="KW-0326">Glycosidase</keyword>
<dbReference type="Gene3D" id="3.20.20.80">
    <property type="entry name" value="Glycosidases"/>
    <property type="match status" value="1"/>
</dbReference>
<dbReference type="HOGENOM" id="CLU_037415_4_1_9"/>
<evidence type="ECO:0000313" key="6">
    <source>
        <dbReference type="Proteomes" id="UP000032431"/>
    </source>
</evidence>
<dbReference type="GO" id="GO:0008061">
    <property type="term" value="F:chitin binding"/>
    <property type="evidence" value="ECO:0007669"/>
    <property type="project" value="InterPro"/>
</dbReference>
<dbReference type="SUPFAM" id="SSF51445">
    <property type="entry name" value="(Trans)glycosidases"/>
    <property type="match status" value="1"/>
</dbReference>
<dbReference type="InterPro" id="IPR036779">
    <property type="entry name" value="LysM_dom_sf"/>
</dbReference>
<accession>A0A078KM80</accession>
<dbReference type="Gene3D" id="3.10.350.10">
    <property type="entry name" value="LysM domain"/>
    <property type="match status" value="2"/>
</dbReference>
<dbReference type="PROSITE" id="PS51910">
    <property type="entry name" value="GH18_2"/>
    <property type="match status" value="1"/>
</dbReference>
<dbReference type="GO" id="GO:0005975">
    <property type="term" value="P:carbohydrate metabolic process"/>
    <property type="evidence" value="ECO:0007669"/>
    <property type="project" value="InterPro"/>
</dbReference>
<dbReference type="PANTHER" id="PTHR46066">
    <property type="entry name" value="CHITINASE DOMAIN-CONTAINING PROTEIN 1 FAMILY MEMBER"/>
    <property type="match status" value="1"/>
</dbReference>
<dbReference type="Proteomes" id="UP000032431">
    <property type="component" value="Chromosome I"/>
</dbReference>
<dbReference type="InterPro" id="IPR041704">
    <property type="entry name" value="CFLE_GH18"/>
</dbReference>
<dbReference type="EMBL" id="LM995447">
    <property type="protein sequence ID" value="CDZ24826.1"/>
    <property type="molecule type" value="Genomic_DNA"/>
</dbReference>
<feature type="domain" description="GH18" evidence="4">
    <location>
        <begin position="106"/>
        <end position="426"/>
    </location>
</feature>
<dbReference type="GO" id="GO:0016798">
    <property type="term" value="F:hydrolase activity, acting on glycosyl bonds"/>
    <property type="evidence" value="ECO:0007669"/>
    <property type="project" value="UniProtKB-KW"/>
</dbReference>
<name>A0A078KM80_9FIRM</name>
<reference evidence="6" key="1">
    <citation type="submission" date="2014-07" db="EMBL/GenBank/DDBJ databases">
        <authorList>
            <person name="Wibberg D."/>
        </authorList>
    </citation>
    <scope>NUCLEOTIDE SEQUENCE [LARGE SCALE GENOMIC DNA]</scope>
    <source>
        <strain evidence="6">DG5</strain>
    </source>
</reference>
<dbReference type="SMART" id="SM00636">
    <property type="entry name" value="Glyco_18"/>
    <property type="match status" value="1"/>
</dbReference>
<dbReference type="InterPro" id="IPR029070">
    <property type="entry name" value="Chitinase_insertion_sf"/>
</dbReference>
<gene>
    <name evidence="5" type="primary">yaaH</name>
    <name evidence="5" type="ORF">CCDG5_1718</name>
</gene>
<evidence type="ECO:0000259" key="3">
    <source>
        <dbReference type="PROSITE" id="PS51782"/>
    </source>
</evidence>
<evidence type="ECO:0000313" key="5">
    <source>
        <dbReference type="EMBL" id="CDZ24826.1"/>
    </source>
</evidence>
<dbReference type="OrthoDB" id="9769314at2"/>
<dbReference type="PATRIC" id="fig|29343.3.peg.1813"/>
<feature type="domain" description="LysM" evidence="3">
    <location>
        <begin position="51"/>
        <end position="96"/>
    </location>
</feature>
<dbReference type="InterPro" id="IPR018392">
    <property type="entry name" value="LysM"/>
</dbReference>
<dbReference type="CDD" id="cd02874">
    <property type="entry name" value="GH18_CFLE_spore_hydrolase"/>
    <property type="match status" value="1"/>
</dbReference>
<dbReference type="Pfam" id="PF00704">
    <property type="entry name" value="Glyco_hydro_18"/>
    <property type="match status" value="1"/>
</dbReference>
<dbReference type="SMART" id="SM00257">
    <property type="entry name" value="LysM"/>
    <property type="match status" value="2"/>
</dbReference>
<evidence type="ECO:0000259" key="4">
    <source>
        <dbReference type="PROSITE" id="PS51910"/>
    </source>
</evidence>
<sequence length="426" mass="48145">MTVYVVRPGDSIYSIARAFGVTPQSIIEPNGLLNPSQLVVGQTLVIPTTDQNYTVRSGDTIYSIARRFGVTQNAIFSANPNIGADGRIFPGQVIVIPGTERKLGTIEVNGYIFPGSDESVVRPALPLLTYLSIFSYQVNSDGSLTNIDDEKWIQIARENRVAPIMVIANIRESGGFSSDIASAIFASESVQDTLINNVVNTLREKNYYGLNIDFEYVYPSDRENYNNFLQKITERLNALGYIVLTALAPKLSGDQQGLLYEAHDYPAHGRIADRVILMTYEWGYLAGPPQAVAPLREVRRVLDYAVTVIPRNKILMGIPNYGYDWVLPYRRGTLATTFSNIEAVNRAFRNRAEIKFDESAQSPYYNYYDDQRRQHVVWFEDARSIRAKLMLVDEYNLAGISYWTIERPFPQNLLVLNSMYNIRKVI</sequence>
<dbReference type="KEGG" id="ccel:CCDG5_1718"/>
<keyword evidence="1" id="KW-0378">Hydrolase</keyword>
<dbReference type="InterPro" id="IPR001223">
    <property type="entry name" value="Glyco_hydro18_cat"/>
</dbReference>
<dbReference type="PROSITE" id="PS51782">
    <property type="entry name" value="LYSM"/>
    <property type="match status" value="2"/>
</dbReference>
<dbReference type="Gene3D" id="3.10.50.10">
    <property type="match status" value="1"/>
</dbReference>